<proteinExistence type="predicted"/>
<evidence type="ECO:0000313" key="1">
    <source>
        <dbReference type="EMBL" id="GHI52006.1"/>
    </source>
</evidence>
<dbReference type="SUPFAM" id="SSF54292">
    <property type="entry name" value="2Fe-2S ferredoxin-like"/>
    <property type="match status" value="1"/>
</dbReference>
<accession>A0ABQ3R842</accession>
<dbReference type="Proteomes" id="UP000646738">
    <property type="component" value="Unassembled WGS sequence"/>
</dbReference>
<keyword evidence="2" id="KW-1185">Reference proteome</keyword>
<dbReference type="InterPro" id="IPR012675">
    <property type="entry name" value="Beta-grasp_dom_sf"/>
</dbReference>
<sequence length="50" mass="5341">MGMYGTCETVVLDGVPAHRDSLLTEEERAAGGLMPICVSRSRGPRPVPDL</sequence>
<dbReference type="InterPro" id="IPR036010">
    <property type="entry name" value="2Fe-2S_ferredoxin-like_sf"/>
</dbReference>
<dbReference type="Gene3D" id="3.10.20.30">
    <property type="match status" value="1"/>
</dbReference>
<dbReference type="EMBL" id="BNEA01000005">
    <property type="protein sequence ID" value="GHI52006.1"/>
    <property type="molecule type" value="Genomic_DNA"/>
</dbReference>
<name>A0ABQ3R842_STRRR</name>
<evidence type="ECO:0000313" key="2">
    <source>
        <dbReference type="Proteomes" id="UP000646738"/>
    </source>
</evidence>
<reference evidence="2" key="1">
    <citation type="submission" date="2023-07" db="EMBL/GenBank/DDBJ databases">
        <title>Whole genome shotgun sequence of Streptomyces achromogenes subsp. rubradiris NBRC 14000.</title>
        <authorList>
            <person name="Komaki H."/>
            <person name="Tamura T."/>
        </authorList>
    </citation>
    <scope>NUCLEOTIDE SEQUENCE [LARGE SCALE GENOMIC DNA]</scope>
    <source>
        <strain evidence="2">NBRC 14000</strain>
    </source>
</reference>
<organism evidence="1 2">
    <name type="scientific">Streptomyces rubradiris</name>
    <name type="common">Streptomyces achromogenes subsp. rubradiris</name>
    <dbReference type="NCBI Taxonomy" id="285531"/>
    <lineage>
        <taxon>Bacteria</taxon>
        <taxon>Bacillati</taxon>
        <taxon>Actinomycetota</taxon>
        <taxon>Actinomycetes</taxon>
        <taxon>Kitasatosporales</taxon>
        <taxon>Streptomycetaceae</taxon>
        <taxon>Streptomyces</taxon>
    </lineage>
</organism>
<gene>
    <name evidence="1" type="ORF">Srubr_18520</name>
</gene>
<comment type="caution">
    <text evidence="1">The sequence shown here is derived from an EMBL/GenBank/DDBJ whole genome shotgun (WGS) entry which is preliminary data.</text>
</comment>
<protein>
    <submittedName>
        <fullName evidence="1">Uncharacterized protein</fullName>
    </submittedName>
</protein>